<dbReference type="EMBL" id="PDLM01000012">
    <property type="protein sequence ID" value="RDW64846.1"/>
    <property type="molecule type" value="Genomic_DNA"/>
</dbReference>
<gene>
    <name evidence="1" type="ORF">BP6252_10497</name>
</gene>
<accession>A0A3D8QSP1</accession>
<organism evidence="1 2">
    <name type="scientific">Coleophoma cylindrospora</name>
    <dbReference type="NCBI Taxonomy" id="1849047"/>
    <lineage>
        <taxon>Eukaryota</taxon>
        <taxon>Fungi</taxon>
        <taxon>Dikarya</taxon>
        <taxon>Ascomycota</taxon>
        <taxon>Pezizomycotina</taxon>
        <taxon>Leotiomycetes</taxon>
        <taxon>Helotiales</taxon>
        <taxon>Dermateaceae</taxon>
        <taxon>Coleophoma</taxon>
    </lineage>
</organism>
<name>A0A3D8QSP1_9HELO</name>
<evidence type="ECO:0000313" key="1">
    <source>
        <dbReference type="EMBL" id="RDW64846.1"/>
    </source>
</evidence>
<keyword evidence="2" id="KW-1185">Reference proteome</keyword>
<dbReference type="Proteomes" id="UP000256645">
    <property type="component" value="Unassembled WGS sequence"/>
</dbReference>
<protein>
    <submittedName>
        <fullName evidence="1">Uncharacterized protein</fullName>
    </submittedName>
</protein>
<reference evidence="1 2" key="1">
    <citation type="journal article" date="2018" name="IMA Fungus">
        <title>IMA Genome-F 9: Draft genome sequence of Annulohypoxylon stygium, Aspergillus mulundensis, Berkeleyomyces basicola (syn. Thielaviopsis basicola), Ceratocystis smalleyi, two Cercospora beticola strains, Coleophoma cylindrospora, Fusarium fracticaudum, Phialophora cf. hyalina, and Morchella septimelata.</title>
        <authorList>
            <person name="Wingfield B.D."/>
            <person name="Bills G.F."/>
            <person name="Dong Y."/>
            <person name="Huang W."/>
            <person name="Nel W.J."/>
            <person name="Swalarsk-Parry B.S."/>
            <person name="Vaghefi N."/>
            <person name="Wilken P.M."/>
            <person name="An Z."/>
            <person name="de Beer Z.W."/>
            <person name="De Vos L."/>
            <person name="Chen L."/>
            <person name="Duong T.A."/>
            <person name="Gao Y."/>
            <person name="Hammerbacher A."/>
            <person name="Kikkert J.R."/>
            <person name="Li Y."/>
            <person name="Li H."/>
            <person name="Li K."/>
            <person name="Li Q."/>
            <person name="Liu X."/>
            <person name="Ma X."/>
            <person name="Naidoo K."/>
            <person name="Pethybridge S.J."/>
            <person name="Sun J."/>
            <person name="Steenkamp E.T."/>
            <person name="van der Nest M.A."/>
            <person name="van Wyk S."/>
            <person name="Wingfield M.J."/>
            <person name="Xiong C."/>
            <person name="Yue Q."/>
            <person name="Zhang X."/>
        </authorList>
    </citation>
    <scope>NUCLEOTIDE SEQUENCE [LARGE SCALE GENOMIC DNA]</scope>
    <source>
        <strain evidence="1 2">BP6252</strain>
    </source>
</reference>
<comment type="caution">
    <text evidence="1">The sequence shown here is derived from an EMBL/GenBank/DDBJ whole genome shotgun (WGS) entry which is preliminary data.</text>
</comment>
<proteinExistence type="predicted"/>
<sequence>MKRTNGKQTSYRGVGLFYKASHSRTNAGNAPLWNVFEVEVVAGLDAFLMKKKKEKKSAKAQARPDIYTKNFLGARFSPAPLGRLECRRRVGKFAAR</sequence>
<dbReference type="AlphaFoldDB" id="A0A3D8QSP1"/>
<evidence type="ECO:0000313" key="2">
    <source>
        <dbReference type="Proteomes" id="UP000256645"/>
    </source>
</evidence>